<dbReference type="AlphaFoldDB" id="A0A382M811"/>
<dbReference type="EMBL" id="UINC01091894">
    <property type="protein sequence ID" value="SVC45019.1"/>
    <property type="molecule type" value="Genomic_DNA"/>
</dbReference>
<sequence>MAYYPFNGNAKDESGNGNAARNHGVNFTAGENGAARFDGVRSYLEIPHDKSLALGRGDFSLSLWVFTEERMDDNPGDLISKYDPKTRRGFNLSLFNHAGATGSQANYRNIQFGIDNGRQSAKWRDEGRPGKAVFIHSMAVHDGDLYVGTVEGRTNNDKGHVYRYKKTGEWEDLGAPWKCNGITSMASFQGRLHVGVSRVLLHYSGLEPTLSHHIGGKVFRLDEDGQWTDLGQLLGLDGVNGLVNFKGDLYATGFYQPGFFRYEGGTKWRSMGTPDDLRTEAMAVHNGSIYATSYDQGAVFRFDGKDWHHTGLLGTASRTQAYWDGE</sequence>
<dbReference type="Gene3D" id="2.60.120.200">
    <property type="match status" value="1"/>
</dbReference>
<proteinExistence type="predicted"/>
<feature type="non-terminal residue" evidence="1">
    <location>
        <position position="326"/>
    </location>
</feature>
<name>A0A382M811_9ZZZZ</name>
<evidence type="ECO:0000313" key="1">
    <source>
        <dbReference type="EMBL" id="SVC45019.1"/>
    </source>
</evidence>
<dbReference type="InterPro" id="IPR013320">
    <property type="entry name" value="ConA-like_dom_sf"/>
</dbReference>
<gene>
    <name evidence="1" type="ORF">METZ01_LOCUS297873</name>
</gene>
<dbReference type="SUPFAM" id="SSF49899">
    <property type="entry name" value="Concanavalin A-like lectins/glucanases"/>
    <property type="match status" value="1"/>
</dbReference>
<protein>
    <submittedName>
        <fullName evidence="1">Uncharacterized protein</fullName>
    </submittedName>
</protein>
<organism evidence="1">
    <name type="scientific">marine metagenome</name>
    <dbReference type="NCBI Taxonomy" id="408172"/>
    <lineage>
        <taxon>unclassified sequences</taxon>
        <taxon>metagenomes</taxon>
        <taxon>ecological metagenomes</taxon>
    </lineage>
</organism>
<accession>A0A382M811</accession>
<dbReference type="SUPFAM" id="SSF63825">
    <property type="entry name" value="YWTD domain"/>
    <property type="match status" value="1"/>
</dbReference>
<reference evidence="1" key="1">
    <citation type="submission" date="2018-05" db="EMBL/GenBank/DDBJ databases">
        <authorList>
            <person name="Lanie J.A."/>
            <person name="Ng W.-L."/>
            <person name="Kazmierczak K.M."/>
            <person name="Andrzejewski T.M."/>
            <person name="Davidsen T.M."/>
            <person name="Wayne K.J."/>
            <person name="Tettelin H."/>
            <person name="Glass J.I."/>
            <person name="Rusch D."/>
            <person name="Podicherti R."/>
            <person name="Tsui H.-C.T."/>
            <person name="Winkler M.E."/>
        </authorList>
    </citation>
    <scope>NUCLEOTIDE SEQUENCE</scope>
</reference>